<accession>A0A518CL12</accession>
<keyword evidence="3" id="KW-1185">Reference proteome</keyword>
<feature type="signal peptide" evidence="1">
    <location>
        <begin position="1"/>
        <end position="37"/>
    </location>
</feature>
<evidence type="ECO:0000256" key="1">
    <source>
        <dbReference type="SAM" id="SignalP"/>
    </source>
</evidence>
<evidence type="ECO:0000313" key="2">
    <source>
        <dbReference type="EMBL" id="QDU79918.1"/>
    </source>
</evidence>
<dbReference type="OrthoDB" id="251077at2"/>
<gene>
    <name evidence="2" type="ORF">Pla110_16380</name>
</gene>
<dbReference type="RefSeq" id="WP_144994896.1">
    <property type="nucleotide sequence ID" value="NZ_CP036281.1"/>
</dbReference>
<dbReference type="Proteomes" id="UP000317178">
    <property type="component" value="Chromosome"/>
</dbReference>
<dbReference type="AlphaFoldDB" id="A0A518CL12"/>
<evidence type="ECO:0000313" key="3">
    <source>
        <dbReference type="Proteomes" id="UP000317178"/>
    </source>
</evidence>
<proteinExistence type="predicted"/>
<dbReference type="KEGG" id="plon:Pla110_16380"/>
<name>A0A518CL12_9PLAN</name>
<organism evidence="2 3">
    <name type="scientific">Polystyrenella longa</name>
    <dbReference type="NCBI Taxonomy" id="2528007"/>
    <lineage>
        <taxon>Bacteria</taxon>
        <taxon>Pseudomonadati</taxon>
        <taxon>Planctomycetota</taxon>
        <taxon>Planctomycetia</taxon>
        <taxon>Planctomycetales</taxon>
        <taxon>Planctomycetaceae</taxon>
        <taxon>Polystyrenella</taxon>
    </lineage>
</organism>
<dbReference type="EMBL" id="CP036281">
    <property type="protein sequence ID" value="QDU79918.1"/>
    <property type="molecule type" value="Genomic_DNA"/>
</dbReference>
<protein>
    <recommendedName>
        <fullName evidence="4">Chromosome partition protein Smc</fullName>
    </recommendedName>
</protein>
<sequence precursor="true">MTAPQNAWSSPRLRNAICLATIGLLSLPSLLPSSVQAADITPQQQEVIDKLMEALTKSKVNNNALDKLPTNARQSDNKEIVLTRQMLIQVSREADILVNELRNSLYAGIPGMSQVFGQTLTLKSDLKVLTDRANMVHDHRELMDDLKNLDKDWRALAYQLSQMRDISTQAKRSVQIINDYATQISQALNVAPQLDRKEMQRQAYILEEQLRNLNNDILFELGHTQKITELTKMGGTVRSDAQRLSDQIAAGNSYDEIVLSYKSFSSLWRNFVQQLHAFDNRYIERDIMAVYKTDSSINELLWIPKQADWAQLTELAHILHRDVRDLFDSITLTELMTLSKSQEAIKTGRIYRDLCDSFKRLISEQRPENVLSNEFQKLDNAWKVFATDMIELKGTETWNRMKQINNSIVSLRSALLIKPANYDNDSLVESASELESMAEHLQFDMQRWLNSSAGSAVPGRRDYLTDTTQFVTLSRDFHQKLSNGYTDQNALKSTSTALLSRWLKLLTGIGQCTTSDRDHLNQLSQEITAELVKIQSQLTL</sequence>
<keyword evidence="1" id="KW-0732">Signal</keyword>
<evidence type="ECO:0008006" key="4">
    <source>
        <dbReference type="Google" id="ProtNLM"/>
    </source>
</evidence>
<feature type="chain" id="PRO_5022113453" description="Chromosome partition protein Smc" evidence="1">
    <location>
        <begin position="38"/>
        <end position="540"/>
    </location>
</feature>
<reference evidence="2 3" key="1">
    <citation type="submission" date="2019-02" db="EMBL/GenBank/DDBJ databases">
        <title>Deep-cultivation of Planctomycetes and their phenomic and genomic characterization uncovers novel biology.</title>
        <authorList>
            <person name="Wiegand S."/>
            <person name="Jogler M."/>
            <person name="Boedeker C."/>
            <person name="Pinto D."/>
            <person name="Vollmers J."/>
            <person name="Rivas-Marin E."/>
            <person name="Kohn T."/>
            <person name="Peeters S.H."/>
            <person name="Heuer A."/>
            <person name="Rast P."/>
            <person name="Oberbeckmann S."/>
            <person name="Bunk B."/>
            <person name="Jeske O."/>
            <person name="Meyerdierks A."/>
            <person name="Storesund J.E."/>
            <person name="Kallscheuer N."/>
            <person name="Luecker S."/>
            <person name="Lage O.M."/>
            <person name="Pohl T."/>
            <person name="Merkel B.J."/>
            <person name="Hornburger P."/>
            <person name="Mueller R.-W."/>
            <person name="Bruemmer F."/>
            <person name="Labrenz M."/>
            <person name="Spormann A.M."/>
            <person name="Op den Camp H."/>
            <person name="Overmann J."/>
            <person name="Amann R."/>
            <person name="Jetten M.S.M."/>
            <person name="Mascher T."/>
            <person name="Medema M.H."/>
            <person name="Devos D.P."/>
            <person name="Kaster A.-K."/>
            <person name="Ovreas L."/>
            <person name="Rohde M."/>
            <person name="Galperin M.Y."/>
            <person name="Jogler C."/>
        </authorList>
    </citation>
    <scope>NUCLEOTIDE SEQUENCE [LARGE SCALE GENOMIC DNA]</scope>
    <source>
        <strain evidence="2 3">Pla110</strain>
    </source>
</reference>